<keyword evidence="8" id="KW-1185">Reference proteome</keyword>
<evidence type="ECO:0000256" key="5">
    <source>
        <dbReference type="ARBA" id="ARBA00039666"/>
    </source>
</evidence>
<dbReference type="InterPro" id="IPR006355">
    <property type="entry name" value="LHPP/HDHD2"/>
</dbReference>
<gene>
    <name evidence="7" type="ORF">INT43_006140</name>
</gene>
<sequence>MRREIVKGLLIDLSGTIHIDKKEIPGAVEAIRKLRKSGLPYRFATNTTKESPQRLRSKLNALGFDVQDHEIFTSLTACRDLIEAQNLRPLLLMEDAAMEVFEGVETSDPNAVLNKAFRLIMDSGSPLIAVHKARYFADKDEKLSMGPGGFVQALEYATGVTATVVGKPTKRFFELALADLGLKDAPETVAMIGDDVSADLGDGAIEMGFHRYLVKTGKYKEGDEEKLKIDNMNNRSKVFNSIVEAIDHVLQ</sequence>
<dbReference type="SUPFAM" id="SSF56784">
    <property type="entry name" value="HAD-like"/>
    <property type="match status" value="1"/>
</dbReference>
<dbReference type="GO" id="GO:0046872">
    <property type="term" value="F:metal ion binding"/>
    <property type="evidence" value="ECO:0007669"/>
    <property type="project" value="UniProtKB-KW"/>
</dbReference>
<dbReference type="InterPro" id="IPR023214">
    <property type="entry name" value="HAD_sf"/>
</dbReference>
<keyword evidence="4" id="KW-0460">Magnesium</keyword>
<evidence type="ECO:0000313" key="8">
    <source>
        <dbReference type="Proteomes" id="UP000654370"/>
    </source>
</evidence>
<evidence type="ECO:0000313" key="7">
    <source>
        <dbReference type="EMBL" id="KAG2183145.1"/>
    </source>
</evidence>
<dbReference type="Proteomes" id="UP000654370">
    <property type="component" value="Unassembled WGS sequence"/>
</dbReference>
<evidence type="ECO:0000256" key="2">
    <source>
        <dbReference type="ARBA" id="ARBA00007958"/>
    </source>
</evidence>
<dbReference type="GO" id="GO:0016791">
    <property type="term" value="F:phosphatase activity"/>
    <property type="evidence" value="ECO:0007669"/>
    <property type="project" value="InterPro"/>
</dbReference>
<dbReference type="PROSITE" id="PS50801">
    <property type="entry name" value="STAS"/>
    <property type="match status" value="1"/>
</dbReference>
<dbReference type="PANTHER" id="PTHR19288:SF46">
    <property type="entry name" value="HALOACID DEHALOGENASE-LIKE HYDROLASE DOMAIN-CONTAINING PROTEIN 2"/>
    <property type="match status" value="1"/>
</dbReference>
<dbReference type="NCBIfam" id="TIGR01458">
    <property type="entry name" value="HAD-SF-IIA-hyp3"/>
    <property type="match status" value="1"/>
</dbReference>
<dbReference type="PANTHER" id="PTHR19288">
    <property type="entry name" value="4-NITROPHENYLPHOSPHATASE-RELATED"/>
    <property type="match status" value="1"/>
</dbReference>
<evidence type="ECO:0000256" key="1">
    <source>
        <dbReference type="ARBA" id="ARBA00001946"/>
    </source>
</evidence>
<organism evidence="7 8">
    <name type="scientific">Mortierella isabellina</name>
    <name type="common">Filamentous fungus</name>
    <name type="synonym">Umbelopsis isabellina</name>
    <dbReference type="NCBI Taxonomy" id="91625"/>
    <lineage>
        <taxon>Eukaryota</taxon>
        <taxon>Fungi</taxon>
        <taxon>Fungi incertae sedis</taxon>
        <taxon>Mucoromycota</taxon>
        <taxon>Mucoromycotina</taxon>
        <taxon>Umbelopsidomycetes</taxon>
        <taxon>Umbelopsidales</taxon>
        <taxon>Umbelopsidaceae</taxon>
        <taxon>Umbelopsis</taxon>
    </lineage>
</organism>
<proteinExistence type="inferred from homology"/>
<evidence type="ECO:0000256" key="3">
    <source>
        <dbReference type="ARBA" id="ARBA00022723"/>
    </source>
</evidence>
<comment type="cofactor">
    <cofactor evidence="1">
        <name>Mg(2+)</name>
        <dbReference type="ChEBI" id="CHEBI:18420"/>
    </cofactor>
</comment>
<comment type="similarity">
    <text evidence="2">Belongs to the HAD-like hydrolase superfamily.</text>
</comment>
<dbReference type="Pfam" id="PF13242">
    <property type="entry name" value="Hydrolase_like"/>
    <property type="match status" value="1"/>
</dbReference>
<dbReference type="Pfam" id="PF13344">
    <property type="entry name" value="Hydrolase_6"/>
    <property type="match status" value="1"/>
</dbReference>
<accession>A0A8H7Q087</accession>
<name>A0A8H7Q087_MORIS</name>
<dbReference type="AlphaFoldDB" id="A0A8H7Q087"/>
<dbReference type="EMBL" id="JAEPQZ010000003">
    <property type="protein sequence ID" value="KAG2183145.1"/>
    <property type="molecule type" value="Genomic_DNA"/>
</dbReference>
<evidence type="ECO:0000259" key="6">
    <source>
        <dbReference type="PROSITE" id="PS50801"/>
    </source>
</evidence>
<dbReference type="GO" id="GO:0005737">
    <property type="term" value="C:cytoplasm"/>
    <property type="evidence" value="ECO:0007669"/>
    <property type="project" value="TreeGrafter"/>
</dbReference>
<comment type="caution">
    <text evidence="7">The sequence shown here is derived from an EMBL/GenBank/DDBJ whole genome shotgun (WGS) entry which is preliminary data.</text>
</comment>
<dbReference type="InterPro" id="IPR036412">
    <property type="entry name" value="HAD-like_sf"/>
</dbReference>
<protein>
    <recommendedName>
        <fullName evidence="5">Haloacid dehalogenase-like hydrolase domain-containing protein 2</fullName>
    </recommendedName>
</protein>
<dbReference type="InterPro" id="IPR006357">
    <property type="entry name" value="HAD-SF_hydro_IIA"/>
</dbReference>
<dbReference type="InterPro" id="IPR002645">
    <property type="entry name" value="STAS_dom"/>
</dbReference>
<reference evidence="7" key="1">
    <citation type="submission" date="2020-12" db="EMBL/GenBank/DDBJ databases">
        <title>Metabolic potential, ecology and presence of endohyphal bacteria is reflected in genomic diversity of Mucoromycotina.</title>
        <authorList>
            <person name="Muszewska A."/>
            <person name="Okrasinska A."/>
            <person name="Steczkiewicz K."/>
            <person name="Drgas O."/>
            <person name="Orlowska M."/>
            <person name="Perlinska-Lenart U."/>
            <person name="Aleksandrzak-Piekarczyk T."/>
            <person name="Szatraj K."/>
            <person name="Zielenkiewicz U."/>
            <person name="Pilsyk S."/>
            <person name="Malc E."/>
            <person name="Mieczkowski P."/>
            <person name="Kruszewska J.S."/>
            <person name="Biernat P."/>
            <person name="Pawlowska J."/>
        </authorList>
    </citation>
    <scope>NUCLEOTIDE SEQUENCE</scope>
    <source>
        <strain evidence="7">WA0000067209</strain>
    </source>
</reference>
<evidence type="ECO:0000256" key="4">
    <source>
        <dbReference type="ARBA" id="ARBA00022842"/>
    </source>
</evidence>
<dbReference type="Gene3D" id="3.40.50.1000">
    <property type="entry name" value="HAD superfamily/HAD-like"/>
    <property type="match status" value="2"/>
</dbReference>
<feature type="domain" description="STAS" evidence="6">
    <location>
        <begin position="1"/>
        <end position="82"/>
    </location>
</feature>
<dbReference type="OrthoDB" id="426235at2759"/>
<keyword evidence="3" id="KW-0479">Metal-binding</keyword>